<dbReference type="PANTHER" id="PTHR34701:SF1">
    <property type="entry name" value="TRANSCRIPTIONAL REGULATOR MRAZ"/>
    <property type="match status" value="1"/>
</dbReference>
<sequence length="140" mass="15601">MLMGEYSHNIDPKGRMIFPAKLREGLGMRFVVTKGLGERCLAVYSYEEWDLLAAKIKNLPMSKARALQRVLFAGAVDVEPDKQGRILLPAALREYAGLQKDVVVAGAANHAEIWDKDQWLAECSKLDEQEIAGIMEELGL</sequence>
<dbReference type="SUPFAM" id="SSF89447">
    <property type="entry name" value="AbrB/MazE/MraZ-like"/>
    <property type="match status" value="1"/>
</dbReference>
<dbReference type="InterPro" id="IPR003444">
    <property type="entry name" value="MraZ"/>
</dbReference>
<keyword evidence="4 7" id="KW-0805">Transcription regulation</keyword>
<keyword evidence="9" id="KW-0131">Cell cycle</keyword>
<gene>
    <name evidence="7 9" type="primary">mraZ</name>
    <name evidence="9" type="ORF">SAMEA3545359_02667</name>
</gene>
<dbReference type="PROSITE" id="PS51740">
    <property type="entry name" value="SPOVT_ABRB"/>
    <property type="match status" value="2"/>
</dbReference>
<evidence type="ECO:0000256" key="7">
    <source>
        <dbReference type="HAMAP-Rule" id="MF_01008"/>
    </source>
</evidence>
<keyword evidence="6 7" id="KW-0804">Transcription</keyword>
<feature type="domain" description="SpoVT-AbrB" evidence="8">
    <location>
        <begin position="5"/>
        <end position="48"/>
    </location>
</feature>
<comment type="similarity">
    <text evidence="7">Belongs to the MraZ family.</text>
</comment>
<evidence type="ECO:0000256" key="4">
    <source>
        <dbReference type="ARBA" id="ARBA00023015"/>
    </source>
</evidence>
<dbReference type="EMBL" id="FMHG01000003">
    <property type="protein sequence ID" value="SCJ89717.1"/>
    <property type="molecule type" value="Genomic_DNA"/>
</dbReference>
<name>A0A1C6K6A7_9FIRM</name>
<dbReference type="GO" id="GO:0051301">
    <property type="term" value="P:cell division"/>
    <property type="evidence" value="ECO:0007669"/>
    <property type="project" value="UniProtKB-KW"/>
</dbReference>
<evidence type="ECO:0000256" key="2">
    <source>
        <dbReference type="ARBA" id="ARBA00022490"/>
    </source>
</evidence>
<dbReference type="GO" id="GO:0005737">
    <property type="term" value="C:cytoplasm"/>
    <property type="evidence" value="ECO:0007669"/>
    <property type="project" value="UniProtKB-UniRule"/>
</dbReference>
<dbReference type="Gene3D" id="3.40.1550.20">
    <property type="entry name" value="Transcriptional regulator MraZ domain"/>
    <property type="match status" value="1"/>
</dbReference>
<comment type="subcellular location">
    <subcellularLocation>
        <location evidence="7">Cytoplasm</location>
        <location evidence="7">Nucleoid</location>
    </subcellularLocation>
</comment>
<dbReference type="CDD" id="cd16320">
    <property type="entry name" value="MraZ_N"/>
    <property type="match status" value="1"/>
</dbReference>
<keyword evidence="5 7" id="KW-0238">DNA-binding</keyword>
<keyword evidence="2 7" id="KW-0963">Cytoplasm</keyword>
<dbReference type="NCBIfam" id="TIGR00242">
    <property type="entry name" value="division/cell wall cluster transcriptional repressor MraZ"/>
    <property type="match status" value="1"/>
</dbReference>
<evidence type="ECO:0000256" key="6">
    <source>
        <dbReference type="ARBA" id="ARBA00023163"/>
    </source>
</evidence>
<dbReference type="InterPro" id="IPR038619">
    <property type="entry name" value="MraZ_sf"/>
</dbReference>
<accession>A0A1C6K6A7</accession>
<dbReference type="GO" id="GO:2000143">
    <property type="term" value="P:negative regulation of DNA-templated transcription initiation"/>
    <property type="evidence" value="ECO:0007669"/>
    <property type="project" value="TreeGrafter"/>
</dbReference>
<evidence type="ECO:0000313" key="9">
    <source>
        <dbReference type="EMBL" id="SCJ89717.1"/>
    </source>
</evidence>
<reference evidence="9" key="1">
    <citation type="submission" date="2015-09" db="EMBL/GenBank/DDBJ databases">
        <authorList>
            <consortium name="Pathogen Informatics"/>
        </authorList>
    </citation>
    <scope>NUCLEOTIDE SEQUENCE</scope>
    <source>
        <strain evidence="9">2789STDY5834896</strain>
    </source>
</reference>
<organism evidence="9">
    <name type="scientific">uncultured Anaerotruncus sp</name>
    <dbReference type="NCBI Taxonomy" id="905011"/>
    <lineage>
        <taxon>Bacteria</taxon>
        <taxon>Bacillati</taxon>
        <taxon>Bacillota</taxon>
        <taxon>Clostridia</taxon>
        <taxon>Eubacteriales</taxon>
        <taxon>Oscillospiraceae</taxon>
        <taxon>Anaerotruncus</taxon>
        <taxon>environmental samples</taxon>
    </lineage>
</organism>
<evidence type="ECO:0000256" key="1">
    <source>
        <dbReference type="ARBA" id="ARBA00013860"/>
    </source>
</evidence>
<dbReference type="InterPro" id="IPR035644">
    <property type="entry name" value="MraZ_C"/>
</dbReference>
<dbReference type="GO" id="GO:0003700">
    <property type="term" value="F:DNA-binding transcription factor activity"/>
    <property type="evidence" value="ECO:0007669"/>
    <property type="project" value="UniProtKB-UniRule"/>
</dbReference>
<dbReference type="AlphaFoldDB" id="A0A1C6K6A7"/>
<proteinExistence type="inferred from homology"/>
<keyword evidence="3" id="KW-0677">Repeat</keyword>
<dbReference type="GO" id="GO:0000976">
    <property type="term" value="F:transcription cis-regulatory region binding"/>
    <property type="evidence" value="ECO:0007669"/>
    <property type="project" value="TreeGrafter"/>
</dbReference>
<dbReference type="HAMAP" id="MF_01008">
    <property type="entry name" value="MraZ"/>
    <property type="match status" value="1"/>
</dbReference>
<evidence type="ECO:0000256" key="3">
    <source>
        <dbReference type="ARBA" id="ARBA00022737"/>
    </source>
</evidence>
<dbReference type="InterPro" id="IPR037914">
    <property type="entry name" value="SpoVT-AbrB_sf"/>
</dbReference>
<dbReference type="InterPro" id="IPR007159">
    <property type="entry name" value="SpoVT-AbrB_dom"/>
</dbReference>
<evidence type="ECO:0000259" key="8">
    <source>
        <dbReference type="PROSITE" id="PS51740"/>
    </source>
</evidence>
<comment type="subunit">
    <text evidence="7">Forms oligomers.</text>
</comment>
<evidence type="ECO:0000256" key="5">
    <source>
        <dbReference type="ARBA" id="ARBA00023125"/>
    </source>
</evidence>
<dbReference type="Pfam" id="PF02381">
    <property type="entry name" value="MraZ"/>
    <property type="match status" value="2"/>
</dbReference>
<protein>
    <recommendedName>
        <fullName evidence="1 7">Transcriptional regulator MraZ</fullName>
    </recommendedName>
</protein>
<dbReference type="GO" id="GO:0009295">
    <property type="term" value="C:nucleoid"/>
    <property type="evidence" value="ECO:0007669"/>
    <property type="project" value="UniProtKB-SubCell"/>
</dbReference>
<keyword evidence="9" id="KW-0132">Cell division</keyword>
<dbReference type="PANTHER" id="PTHR34701">
    <property type="entry name" value="TRANSCRIPTIONAL REGULATOR MRAZ"/>
    <property type="match status" value="1"/>
</dbReference>
<dbReference type="InterPro" id="IPR035642">
    <property type="entry name" value="MraZ_N"/>
</dbReference>
<feature type="domain" description="SpoVT-AbrB" evidence="8">
    <location>
        <begin position="75"/>
        <end position="118"/>
    </location>
</feature>
<dbReference type="CDD" id="cd16321">
    <property type="entry name" value="MraZ_C"/>
    <property type="match status" value="1"/>
</dbReference>
<dbReference type="InterPro" id="IPR020603">
    <property type="entry name" value="MraZ_dom"/>
</dbReference>